<dbReference type="SUPFAM" id="SSF54928">
    <property type="entry name" value="RNA-binding domain, RBD"/>
    <property type="match status" value="2"/>
</dbReference>
<evidence type="ECO:0000256" key="3">
    <source>
        <dbReference type="ARBA" id="ARBA00007077"/>
    </source>
</evidence>
<evidence type="ECO:0000313" key="11">
    <source>
        <dbReference type="Proteomes" id="UP001497383"/>
    </source>
</evidence>
<dbReference type="InterPro" id="IPR000504">
    <property type="entry name" value="RRM_dom"/>
</dbReference>
<feature type="domain" description="RRM" evidence="9">
    <location>
        <begin position="148"/>
        <end position="247"/>
    </location>
</feature>
<evidence type="ECO:0000256" key="6">
    <source>
        <dbReference type="ARBA" id="ARBA00023242"/>
    </source>
</evidence>
<reference evidence="10 11" key="1">
    <citation type="submission" date="2024-03" db="EMBL/GenBank/DDBJ databases">
        <authorList>
            <person name="Brejova B."/>
        </authorList>
    </citation>
    <scope>NUCLEOTIDE SEQUENCE [LARGE SCALE GENOMIC DNA]</scope>
    <source>
        <strain evidence="10 11">CBS 14171</strain>
    </source>
</reference>
<feature type="compositionally biased region" description="Basic and acidic residues" evidence="8">
    <location>
        <begin position="133"/>
        <end position="149"/>
    </location>
</feature>
<dbReference type="InterPro" id="IPR035979">
    <property type="entry name" value="RBD_domain_sf"/>
</dbReference>
<comment type="subcellular location">
    <subcellularLocation>
        <location evidence="2">Nucleus</location>
        <location evidence="2">Nucleolus</location>
    </subcellularLocation>
</comment>
<feature type="region of interest" description="Disordered" evidence="8">
    <location>
        <begin position="364"/>
        <end position="417"/>
    </location>
</feature>
<evidence type="ECO:0000256" key="5">
    <source>
        <dbReference type="ARBA" id="ARBA00022884"/>
    </source>
</evidence>
<dbReference type="Gene3D" id="3.30.70.330">
    <property type="match status" value="2"/>
</dbReference>
<feature type="region of interest" description="Disordered" evidence="8">
    <location>
        <begin position="23"/>
        <end position="149"/>
    </location>
</feature>
<accession>A0ABP0ZCF8</accession>
<dbReference type="SMART" id="SM00360">
    <property type="entry name" value="RRM"/>
    <property type="match status" value="2"/>
</dbReference>
<evidence type="ECO:0000256" key="4">
    <source>
        <dbReference type="ARBA" id="ARBA00015520"/>
    </source>
</evidence>
<sequence>MSGFSSLFGDSAAHDQSIDSLFKNAKDGPITNHVKHTPRTIVEIPVKRKRSAEEVEGEREGEVEEEVEEYKKAKRSKRKDENEDLEARYFTAAAQIRNDDDDGEEKGDVESAEKEKEEGSSDENVTETQSATKESKAKSKDDKEKEDRTVFVGNVPSTVVTSKMAAKSFKKLFNTIGKVDTIRYRSIAFSNQLPKRVSFVKKNLHESRDSVNAYVVYVEAKHAVEAAKELNGAVFEDHHLRVDSLSNPRAKDKSRTVFVGNLPFDCEDESLYTHFKELGVESLRIVRDAATNVGKGFALVQFHNSLSVNRALLLDGKPMKLASDEKEGGRKLRISRARNDKFKVGEKLASGKGGLRKKKEVFSRSLHTPIEGQRATKGATIKGIKGLKGGKVKKPRIRDRSTKFKNERNAIKKDAKK</sequence>
<evidence type="ECO:0000256" key="2">
    <source>
        <dbReference type="ARBA" id="ARBA00004604"/>
    </source>
</evidence>
<dbReference type="CDD" id="cd12395">
    <property type="entry name" value="RRM2_RBM34"/>
    <property type="match status" value="1"/>
</dbReference>
<dbReference type="PANTHER" id="PTHR23236:SF25">
    <property type="entry name" value="RNA-BINDING PROTEIN 34"/>
    <property type="match status" value="1"/>
</dbReference>
<dbReference type="Pfam" id="PF00076">
    <property type="entry name" value="RRM_1"/>
    <property type="match status" value="1"/>
</dbReference>
<feature type="compositionally biased region" description="Low complexity" evidence="8">
    <location>
        <begin position="375"/>
        <end position="384"/>
    </location>
</feature>
<protein>
    <recommendedName>
        <fullName evidence="4">Nucleolar protein 12</fullName>
    </recommendedName>
</protein>
<proteinExistence type="inferred from homology"/>
<dbReference type="EMBL" id="OZ022405">
    <property type="protein sequence ID" value="CAK9435372.1"/>
    <property type="molecule type" value="Genomic_DNA"/>
</dbReference>
<dbReference type="InterPro" id="IPR012677">
    <property type="entry name" value="Nucleotide-bd_a/b_plait_sf"/>
</dbReference>
<evidence type="ECO:0000256" key="8">
    <source>
        <dbReference type="SAM" id="MobiDB-lite"/>
    </source>
</evidence>
<evidence type="ECO:0000313" key="10">
    <source>
        <dbReference type="EMBL" id="CAK9435372.1"/>
    </source>
</evidence>
<gene>
    <name evidence="10" type="ORF">LODBEIA_P00990</name>
</gene>
<evidence type="ECO:0000259" key="9">
    <source>
        <dbReference type="PROSITE" id="PS50102"/>
    </source>
</evidence>
<dbReference type="PROSITE" id="PS50102">
    <property type="entry name" value="RRM"/>
    <property type="match status" value="2"/>
</dbReference>
<keyword evidence="6" id="KW-0539">Nucleus</keyword>
<dbReference type="PANTHER" id="PTHR23236">
    <property type="entry name" value="EUKARYOTIC TRANSLATION INITIATION FACTOR 4B/4H"/>
    <property type="match status" value="1"/>
</dbReference>
<organism evidence="10 11">
    <name type="scientific">Lodderomyces beijingensis</name>
    <dbReference type="NCBI Taxonomy" id="1775926"/>
    <lineage>
        <taxon>Eukaryota</taxon>
        <taxon>Fungi</taxon>
        <taxon>Dikarya</taxon>
        <taxon>Ascomycota</taxon>
        <taxon>Saccharomycotina</taxon>
        <taxon>Pichiomycetes</taxon>
        <taxon>Debaryomycetaceae</taxon>
        <taxon>Candida/Lodderomyces clade</taxon>
        <taxon>Lodderomyces</taxon>
    </lineage>
</organism>
<feature type="domain" description="RRM" evidence="9">
    <location>
        <begin position="255"/>
        <end position="339"/>
    </location>
</feature>
<dbReference type="Proteomes" id="UP001497383">
    <property type="component" value="Chromosome 1"/>
</dbReference>
<feature type="compositionally biased region" description="Acidic residues" evidence="8">
    <location>
        <begin position="54"/>
        <end position="68"/>
    </location>
</feature>
<comment type="similarity">
    <text evidence="3">Belongs to the RRM RBM34 family.</text>
</comment>
<feature type="compositionally biased region" description="Basic and acidic residues" evidence="8">
    <location>
        <begin position="78"/>
        <end position="87"/>
    </location>
</feature>
<dbReference type="InterPro" id="IPR034221">
    <property type="entry name" value="RBM34_RRM2"/>
</dbReference>
<dbReference type="RefSeq" id="XP_066827037.1">
    <property type="nucleotide sequence ID" value="XM_066976970.1"/>
</dbReference>
<comment type="function">
    <text evidence="1">Involved in pre-25S rRNA processing.</text>
</comment>
<feature type="compositionally biased region" description="Basic residues" evidence="8">
    <location>
        <begin position="388"/>
        <end position="397"/>
    </location>
</feature>
<dbReference type="GeneID" id="92205295"/>
<name>A0ABP0ZCF8_9ASCO</name>
<evidence type="ECO:0000256" key="7">
    <source>
        <dbReference type="PROSITE-ProRule" id="PRU00176"/>
    </source>
</evidence>
<evidence type="ECO:0000256" key="1">
    <source>
        <dbReference type="ARBA" id="ARBA00002475"/>
    </source>
</evidence>
<feature type="compositionally biased region" description="Basic and acidic residues" evidence="8">
    <location>
        <begin position="398"/>
        <end position="417"/>
    </location>
</feature>
<keyword evidence="11" id="KW-1185">Reference proteome</keyword>
<keyword evidence="5 7" id="KW-0694">RNA-binding</keyword>
<feature type="compositionally biased region" description="Basic and acidic residues" evidence="8">
    <location>
        <begin position="106"/>
        <end position="119"/>
    </location>
</feature>